<accession>A0A0V0T4W1</accession>
<name>A0A0V0T4W1_9BILA</name>
<reference evidence="1 2" key="1">
    <citation type="submission" date="2015-01" db="EMBL/GenBank/DDBJ databases">
        <title>Evolution of Trichinella species and genotypes.</title>
        <authorList>
            <person name="Korhonen P.K."/>
            <person name="Edoardo P."/>
            <person name="Giuseppe L.R."/>
            <person name="Gasser R.B."/>
        </authorList>
    </citation>
    <scope>NUCLEOTIDE SEQUENCE [LARGE SCALE GENOMIC DNA]</scope>
    <source>
        <strain evidence="1">ISS417</strain>
    </source>
</reference>
<dbReference type="EMBL" id="JYDJ01000648">
    <property type="protein sequence ID" value="KRX34033.1"/>
    <property type="molecule type" value="Genomic_DNA"/>
</dbReference>
<comment type="caution">
    <text evidence="1">The sequence shown here is derived from an EMBL/GenBank/DDBJ whole genome shotgun (WGS) entry which is preliminary data.</text>
</comment>
<dbReference type="Proteomes" id="UP000055048">
    <property type="component" value="Unassembled WGS sequence"/>
</dbReference>
<evidence type="ECO:0000313" key="2">
    <source>
        <dbReference type="Proteomes" id="UP000055048"/>
    </source>
</evidence>
<organism evidence="1 2">
    <name type="scientific">Trichinella murrelli</name>
    <dbReference type="NCBI Taxonomy" id="144512"/>
    <lineage>
        <taxon>Eukaryota</taxon>
        <taxon>Metazoa</taxon>
        <taxon>Ecdysozoa</taxon>
        <taxon>Nematoda</taxon>
        <taxon>Enoplea</taxon>
        <taxon>Dorylaimia</taxon>
        <taxon>Trichinellida</taxon>
        <taxon>Trichinellidae</taxon>
        <taxon>Trichinella</taxon>
    </lineage>
</organism>
<protein>
    <submittedName>
        <fullName evidence="1">Uncharacterized protein</fullName>
    </submittedName>
</protein>
<evidence type="ECO:0000313" key="1">
    <source>
        <dbReference type="EMBL" id="KRX34033.1"/>
    </source>
</evidence>
<proteinExistence type="predicted"/>
<keyword evidence="2" id="KW-1185">Reference proteome</keyword>
<sequence>MGAVQHPSFRIKRHVPIIRKQFDLQVHFLGVGCSAILDPRSQRSVVTIRCIVTSVLGRDSCSRMYCSIPQSRRTLPGISSYRDCLARRPDGTG</sequence>
<dbReference type="AlphaFoldDB" id="A0A0V0T4W1"/>
<gene>
    <name evidence="1" type="ORF">T05_15239</name>
</gene>